<dbReference type="Pfam" id="PF12697">
    <property type="entry name" value="Abhydrolase_6"/>
    <property type="match status" value="1"/>
</dbReference>
<dbReference type="Gene3D" id="3.40.50.1820">
    <property type="entry name" value="alpha/beta hydrolase"/>
    <property type="match status" value="1"/>
</dbReference>
<dbReference type="GO" id="GO:0016787">
    <property type="term" value="F:hydrolase activity"/>
    <property type="evidence" value="ECO:0007669"/>
    <property type="project" value="UniProtKB-KW"/>
</dbReference>
<accession>A0A1Y2C1C5</accession>
<evidence type="ECO:0000259" key="1">
    <source>
        <dbReference type="Pfam" id="PF12697"/>
    </source>
</evidence>
<dbReference type="EMBL" id="MCGO01000034">
    <property type="protein sequence ID" value="ORY40766.1"/>
    <property type="molecule type" value="Genomic_DNA"/>
</dbReference>
<dbReference type="InterPro" id="IPR000073">
    <property type="entry name" value="AB_hydrolase_1"/>
</dbReference>
<organism evidence="2 3">
    <name type="scientific">Rhizoclosmatium globosum</name>
    <dbReference type="NCBI Taxonomy" id="329046"/>
    <lineage>
        <taxon>Eukaryota</taxon>
        <taxon>Fungi</taxon>
        <taxon>Fungi incertae sedis</taxon>
        <taxon>Chytridiomycota</taxon>
        <taxon>Chytridiomycota incertae sedis</taxon>
        <taxon>Chytridiomycetes</taxon>
        <taxon>Chytridiales</taxon>
        <taxon>Chytriomycetaceae</taxon>
        <taxon>Rhizoclosmatium</taxon>
    </lineage>
</organism>
<dbReference type="OrthoDB" id="19657at2759"/>
<dbReference type="STRING" id="329046.A0A1Y2C1C5"/>
<sequence>MWYKLTGTGPIKVIFIMGLNLTHKSWSYQQDYFSALPQYSTLVFDNRGVGYSDTPAAPYTTGMMAKDTLALLEWVGWTQGTVHIVGVSMGGMISQELALLAPKGLVASLSLVSTNAGRVLPPLGAVIGVPRLLVTKDVRAKLEGMVKLLFPQEWLDKDAWEEEGLTNREYQIKVGVERAGNTPLQKPEGALGQLWAALAHYVSEKRLGLIKDSRIPVLVATGTWDQLVNPWSSAYLARILEPRVYRVYEGAGHAIMVERSKEVNLLLQDFFEGAEKSISSRL</sequence>
<protein>
    <submittedName>
        <fullName evidence="2">Alpha/beta-hydrolase</fullName>
    </submittedName>
</protein>
<name>A0A1Y2C1C5_9FUNG</name>
<dbReference type="InterPro" id="IPR029058">
    <property type="entry name" value="AB_hydrolase_fold"/>
</dbReference>
<evidence type="ECO:0000313" key="3">
    <source>
        <dbReference type="Proteomes" id="UP000193642"/>
    </source>
</evidence>
<dbReference type="PANTHER" id="PTHR43433">
    <property type="entry name" value="HYDROLASE, ALPHA/BETA FOLD FAMILY PROTEIN"/>
    <property type="match status" value="1"/>
</dbReference>
<dbReference type="SUPFAM" id="SSF53474">
    <property type="entry name" value="alpha/beta-Hydrolases"/>
    <property type="match status" value="1"/>
</dbReference>
<evidence type="ECO:0000313" key="2">
    <source>
        <dbReference type="EMBL" id="ORY40766.1"/>
    </source>
</evidence>
<dbReference type="PANTHER" id="PTHR43433:SF5">
    <property type="entry name" value="AB HYDROLASE-1 DOMAIN-CONTAINING PROTEIN"/>
    <property type="match status" value="1"/>
</dbReference>
<comment type="caution">
    <text evidence="2">The sequence shown here is derived from an EMBL/GenBank/DDBJ whole genome shotgun (WGS) entry which is preliminary data.</text>
</comment>
<proteinExistence type="predicted"/>
<dbReference type="Proteomes" id="UP000193642">
    <property type="component" value="Unassembled WGS sequence"/>
</dbReference>
<keyword evidence="2" id="KW-0378">Hydrolase</keyword>
<feature type="domain" description="AB hydrolase-1" evidence="1">
    <location>
        <begin position="18"/>
        <end position="263"/>
    </location>
</feature>
<keyword evidence="3" id="KW-1185">Reference proteome</keyword>
<dbReference type="InterPro" id="IPR050471">
    <property type="entry name" value="AB_hydrolase"/>
</dbReference>
<reference evidence="2 3" key="1">
    <citation type="submission" date="2016-07" db="EMBL/GenBank/DDBJ databases">
        <title>Pervasive Adenine N6-methylation of Active Genes in Fungi.</title>
        <authorList>
            <consortium name="DOE Joint Genome Institute"/>
            <person name="Mondo S.J."/>
            <person name="Dannebaum R.O."/>
            <person name="Kuo R.C."/>
            <person name="Labutti K."/>
            <person name="Haridas S."/>
            <person name="Kuo A."/>
            <person name="Salamov A."/>
            <person name="Ahrendt S.R."/>
            <person name="Lipzen A."/>
            <person name="Sullivan W."/>
            <person name="Andreopoulos W.B."/>
            <person name="Clum A."/>
            <person name="Lindquist E."/>
            <person name="Daum C."/>
            <person name="Ramamoorthy G.K."/>
            <person name="Gryganskyi A."/>
            <person name="Culley D."/>
            <person name="Magnuson J.K."/>
            <person name="James T.Y."/>
            <person name="O'Malley M.A."/>
            <person name="Stajich J.E."/>
            <person name="Spatafora J.W."/>
            <person name="Visel A."/>
            <person name="Grigoriev I.V."/>
        </authorList>
    </citation>
    <scope>NUCLEOTIDE SEQUENCE [LARGE SCALE GENOMIC DNA]</scope>
    <source>
        <strain evidence="2 3">JEL800</strain>
    </source>
</reference>
<dbReference type="AlphaFoldDB" id="A0A1Y2C1C5"/>
<gene>
    <name evidence="2" type="ORF">BCR33DRAFT_719291</name>
</gene>